<comment type="caution">
    <text evidence="3">The sequence shown here is derived from an EMBL/GenBank/DDBJ whole genome shotgun (WGS) entry which is preliminary data.</text>
</comment>
<keyword evidence="2" id="KW-0812">Transmembrane</keyword>
<keyword evidence="2" id="KW-0472">Membrane</keyword>
<dbReference type="Proteomes" id="UP000813824">
    <property type="component" value="Unassembled WGS sequence"/>
</dbReference>
<feature type="transmembrane region" description="Helical" evidence="2">
    <location>
        <begin position="27"/>
        <end position="50"/>
    </location>
</feature>
<feature type="transmembrane region" description="Helical" evidence="2">
    <location>
        <begin position="196"/>
        <end position="220"/>
    </location>
</feature>
<evidence type="ECO:0000256" key="1">
    <source>
        <dbReference type="SAM" id="MobiDB-lite"/>
    </source>
</evidence>
<organism evidence="3 4">
    <name type="scientific">Cristinia sonorae</name>
    <dbReference type="NCBI Taxonomy" id="1940300"/>
    <lineage>
        <taxon>Eukaryota</taxon>
        <taxon>Fungi</taxon>
        <taxon>Dikarya</taxon>
        <taxon>Basidiomycota</taxon>
        <taxon>Agaricomycotina</taxon>
        <taxon>Agaricomycetes</taxon>
        <taxon>Agaricomycetidae</taxon>
        <taxon>Agaricales</taxon>
        <taxon>Pleurotineae</taxon>
        <taxon>Stephanosporaceae</taxon>
        <taxon>Cristinia</taxon>
    </lineage>
</organism>
<accession>A0A8K0XJR8</accession>
<dbReference type="EMBL" id="JAEVFJ010000067">
    <property type="protein sequence ID" value="KAH8077047.1"/>
    <property type="molecule type" value="Genomic_DNA"/>
</dbReference>
<dbReference type="OrthoDB" id="3364886at2759"/>
<protein>
    <recommendedName>
        <fullName evidence="5">DUF4203 domain-containing protein</fullName>
    </recommendedName>
</protein>
<evidence type="ECO:0000313" key="4">
    <source>
        <dbReference type="Proteomes" id="UP000813824"/>
    </source>
</evidence>
<feature type="region of interest" description="Disordered" evidence="1">
    <location>
        <begin position="352"/>
        <end position="377"/>
    </location>
</feature>
<sequence>MSASNASNDPHDYHDLLSTMLPSTSYVLIYSIPLLLVSIILAFAGAFLTLDRTRTFSPRHPLGPAPKSRICPHLIKTYLEGGVGGVAAGFAFGVHLATFLSLLIPKSAGYAPLNSKAFLAICILSALVCSIVGGRWKYGALFCAGISGFTCFSIALSIMLHPALLARIIITAVLTSLGTLLCLIPIPKYSHVPLRLATSAAGSFGTVLCISLLAHIPAWSNSWARFWVSNDAEWGTAKEKGLSGAYCILLALGAFCDWCLHRYFGENPDEKWDQYLADYEDNLPNDKNRAGVFQPPQSLWDRLLSRSHPSHTLLPKQDVYLDDLDTKVPPPSLLTGNQLFREGQDSAVEPMSFQPPVGRLRQPRKKPFSFTRGSRSNDRRIQFSPLHTDSMTVVGTESFLSMDTKVLSGTDEQRTSHQEDPWARFWQDVMVKADIGREPTGS</sequence>
<feature type="transmembrane region" description="Helical" evidence="2">
    <location>
        <begin position="116"/>
        <end position="133"/>
    </location>
</feature>
<name>A0A8K0XJR8_9AGAR</name>
<keyword evidence="2" id="KW-1133">Transmembrane helix</keyword>
<keyword evidence="4" id="KW-1185">Reference proteome</keyword>
<dbReference type="AlphaFoldDB" id="A0A8K0XJR8"/>
<feature type="transmembrane region" description="Helical" evidence="2">
    <location>
        <begin position="140"/>
        <end position="158"/>
    </location>
</feature>
<feature type="transmembrane region" description="Helical" evidence="2">
    <location>
        <begin position="164"/>
        <end position="184"/>
    </location>
</feature>
<proteinExistence type="predicted"/>
<evidence type="ECO:0000256" key="2">
    <source>
        <dbReference type="SAM" id="Phobius"/>
    </source>
</evidence>
<evidence type="ECO:0000313" key="3">
    <source>
        <dbReference type="EMBL" id="KAH8077047.1"/>
    </source>
</evidence>
<reference evidence="3" key="1">
    <citation type="journal article" date="2021" name="New Phytol.">
        <title>Evolutionary innovations through gain and loss of genes in the ectomycorrhizal Boletales.</title>
        <authorList>
            <person name="Wu G."/>
            <person name="Miyauchi S."/>
            <person name="Morin E."/>
            <person name="Kuo A."/>
            <person name="Drula E."/>
            <person name="Varga T."/>
            <person name="Kohler A."/>
            <person name="Feng B."/>
            <person name="Cao Y."/>
            <person name="Lipzen A."/>
            <person name="Daum C."/>
            <person name="Hundley H."/>
            <person name="Pangilinan J."/>
            <person name="Johnson J."/>
            <person name="Barry K."/>
            <person name="LaButti K."/>
            <person name="Ng V."/>
            <person name="Ahrendt S."/>
            <person name="Min B."/>
            <person name="Choi I.G."/>
            <person name="Park H."/>
            <person name="Plett J.M."/>
            <person name="Magnuson J."/>
            <person name="Spatafora J.W."/>
            <person name="Nagy L.G."/>
            <person name="Henrissat B."/>
            <person name="Grigoriev I.V."/>
            <person name="Yang Z.L."/>
            <person name="Xu J."/>
            <person name="Martin F.M."/>
        </authorList>
    </citation>
    <scope>NUCLEOTIDE SEQUENCE</scope>
    <source>
        <strain evidence="3">KKN 215</strain>
    </source>
</reference>
<evidence type="ECO:0008006" key="5">
    <source>
        <dbReference type="Google" id="ProtNLM"/>
    </source>
</evidence>
<feature type="transmembrane region" description="Helical" evidence="2">
    <location>
        <begin position="83"/>
        <end position="104"/>
    </location>
</feature>
<gene>
    <name evidence="3" type="ORF">BXZ70DRAFT_963409</name>
</gene>